<proteinExistence type="predicted"/>
<organism evidence="1 2">
    <name type="scientific">Mycobacteroides chelonae</name>
    <name type="common">Mycobacterium chelonae</name>
    <dbReference type="NCBI Taxonomy" id="1774"/>
    <lineage>
        <taxon>Bacteria</taxon>
        <taxon>Bacillati</taxon>
        <taxon>Actinomycetota</taxon>
        <taxon>Actinomycetes</taxon>
        <taxon>Mycobacteriales</taxon>
        <taxon>Mycobacteriaceae</taxon>
        <taxon>Mycobacteroides</taxon>
    </lineage>
</organism>
<accession>A0A1S1LJT3</accession>
<dbReference type="InterPro" id="IPR010916">
    <property type="entry name" value="TonB_box_CS"/>
</dbReference>
<protein>
    <recommendedName>
        <fullName evidence="3">DNA polymerase III beta sliding clamp central domain-containing protein</fullName>
    </recommendedName>
</protein>
<evidence type="ECO:0000313" key="2">
    <source>
        <dbReference type="Proteomes" id="UP000180043"/>
    </source>
</evidence>
<dbReference type="InterPro" id="IPR046938">
    <property type="entry name" value="DNA_clamp_sf"/>
</dbReference>
<reference evidence="1 2" key="1">
    <citation type="submission" date="2016-10" db="EMBL/GenBank/DDBJ databases">
        <title>Evaluation of Human, Veterinary and Environmental Mycobacterium chelonae Isolates by Core Genome Phylogenomic Analysis, Targeted Gene Comparison, and Anti-microbial Susceptibility Patterns: A Tale of Mistaken Identities.</title>
        <authorList>
            <person name="Fogelson S.B."/>
            <person name="Camus A.C."/>
            <person name="Lorenz W."/>
            <person name="Vasireddy R."/>
            <person name="Vasireddy S."/>
            <person name="Smith T."/>
            <person name="Brown-Elliott B.A."/>
            <person name="Wallace R.J.Jr."/>
            <person name="Hasan N.A."/>
            <person name="Reischl U."/>
            <person name="Sanchez S."/>
        </authorList>
    </citation>
    <scope>NUCLEOTIDE SEQUENCE [LARGE SCALE GENOMIC DNA]</scope>
    <source>
        <strain evidence="1 2">15515</strain>
    </source>
</reference>
<dbReference type="SUPFAM" id="SSF55979">
    <property type="entry name" value="DNA clamp"/>
    <property type="match status" value="1"/>
</dbReference>
<evidence type="ECO:0000313" key="1">
    <source>
        <dbReference type="EMBL" id="OHU57137.1"/>
    </source>
</evidence>
<comment type="caution">
    <text evidence="1">The sequence shown here is derived from an EMBL/GenBank/DDBJ whole genome shotgun (WGS) entry which is preliminary data.</text>
</comment>
<gene>
    <name evidence="1" type="ORF">BKG82_12660</name>
</gene>
<dbReference type="EMBL" id="MLIQ01000014">
    <property type="protein sequence ID" value="OHU57137.1"/>
    <property type="molecule type" value="Genomic_DNA"/>
</dbReference>
<evidence type="ECO:0008006" key="3">
    <source>
        <dbReference type="Google" id="ProtNLM"/>
    </source>
</evidence>
<dbReference type="AlphaFoldDB" id="A0A1S1LJT3"/>
<dbReference type="Proteomes" id="UP000180043">
    <property type="component" value="Unassembled WGS sequence"/>
</dbReference>
<dbReference type="Gene3D" id="3.10.150.10">
    <property type="entry name" value="DNA Polymerase III, subunit A, domain 2"/>
    <property type="match status" value="1"/>
</dbReference>
<name>A0A1S1LJT3_MYCCH</name>
<dbReference type="PROSITE" id="PS00430">
    <property type="entry name" value="TONB_DEPENDENT_REC_1"/>
    <property type="match status" value="1"/>
</dbReference>
<sequence length="226" mass="24127">MKAKALFTVLSDALLFTSKVVGLPMLETVRLEFGDGWLVAAATDRFALGVSRVAYTGEAFEMVLGGADAKTLVKMAKTAKRDEGWREVTIEVADANGLPSVTFRFSSGESLTVRGSDLSFPRWRELIPADDSRMGEVVGVGYDPSRLAQFAKVRPDEAGGRGGRMAVFPTLSTSGRPGPTAIRIGEDFVGVLMPVSPPAGEKWAYERPGWLTKTASVAVGDPEGGR</sequence>